<protein>
    <submittedName>
        <fullName evidence="1">Uncharacterized protein</fullName>
    </submittedName>
</protein>
<reference evidence="1" key="1">
    <citation type="submission" date="2022-10" db="EMBL/GenBank/DDBJ databases">
        <title>Complete Genome of Trichothecium roseum strain YXFP-22015, a Plant Pathogen Isolated from Citrus.</title>
        <authorList>
            <person name="Wang Y."/>
            <person name="Zhu L."/>
        </authorList>
    </citation>
    <scope>NUCLEOTIDE SEQUENCE</scope>
    <source>
        <strain evidence="1">YXFP-22015</strain>
    </source>
</reference>
<comment type="caution">
    <text evidence="1">The sequence shown here is derived from an EMBL/GenBank/DDBJ whole genome shotgun (WGS) entry which is preliminary data.</text>
</comment>
<proteinExistence type="predicted"/>
<dbReference type="EMBL" id="CM047940">
    <property type="protein sequence ID" value="KAI9903700.1"/>
    <property type="molecule type" value="Genomic_DNA"/>
</dbReference>
<evidence type="ECO:0000313" key="2">
    <source>
        <dbReference type="Proteomes" id="UP001163324"/>
    </source>
</evidence>
<gene>
    <name evidence="1" type="ORF">N3K66_000229</name>
</gene>
<accession>A0ACC0VB95</accession>
<sequence length="506" mass="57017">MALPHLVPLAVSALIGTLVFCVCRCIYNVFWHPLSGVPGPKIHAASQLPYIYHLTRGEWPRRIQRLHEIYGPAVRFGPNDVSFLSADAWRQIYSLKTGGEATFDKDRRIYPEPPSGNQSILSASDENHRRMRRLLSHAFSEQALRGQEAVIQHYVGLLMDKLGEKARGGEAVDIVEWLNFTTFDLLGDLAFGEPFGCLENSSYHPWVAMIFKAVAVLPFLESLRRVPLLLPMAAFIVPRDLLRSVKDHAALSEKTVRKRLDASNLDREDFMSYIQRHNHDGDGDGDGDSKGLTMNFAETVENASVMIIAGSETTATLLSGVVYHLLTNRPVYDELVREVRTSFASEDDITMLKVDGTKYLPAVLQEGLRMYPPVPTGLPRYVPEGGRFVEGHWLPEKTSVSISIWASAQSPLHWHEPETFAPERWLGDERFAGDEKGMLNPFSHGARDCIGKNLAKAEMRLILARLLWNFDLEIVPESRGWTKQSIYYLWDKGPLMVKLTPVRKQG</sequence>
<organism evidence="1 2">
    <name type="scientific">Trichothecium roseum</name>
    <dbReference type="NCBI Taxonomy" id="47278"/>
    <lineage>
        <taxon>Eukaryota</taxon>
        <taxon>Fungi</taxon>
        <taxon>Dikarya</taxon>
        <taxon>Ascomycota</taxon>
        <taxon>Pezizomycotina</taxon>
        <taxon>Sordariomycetes</taxon>
        <taxon>Hypocreomycetidae</taxon>
        <taxon>Hypocreales</taxon>
        <taxon>Hypocreales incertae sedis</taxon>
        <taxon>Trichothecium</taxon>
    </lineage>
</organism>
<evidence type="ECO:0000313" key="1">
    <source>
        <dbReference type="EMBL" id="KAI9903700.1"/>
    </source>
</evidence>
<dbReference type="Proteomes" id="UP001163324">
    <property type="component" value="Chromosome 1"/>
</dbReference>
<keyword evidence="2" id="KW-1185">Reference proteome</keyword>
<name>A0ACC0VB95_9HYPO</name>